<protein>
    <submittedName>
        <fullName evidence="2">Uncharacterized protein</fullName>
    </submittedName>
</protein>
<organism evidence="2 3">
    <name type="scientific">Actinoplanes auranticolor</name>
    <dbReference type="NCBI Taxonomy" id="47988"/>
    <lineage>
        <taxon>Bacteria</taxon>
        <taxon>Bacillati</taxon>
        <taxon>Actinomycetota</taxon>
        <taxon>Actinomycetes</taxon>
        <taxon>Micromonosporales</taxon>
        <taxon>Micromonosporaceae</taxon>
        <taxon>Actinoplanes</taxon>
    </lineage>
</organism>
<feature type="compositionally biased region" description="Basic residues" evidence="1">
    <location>
        <begin position="101"/>
        <end position="111"/>
    </location>
</feature>
<feature type="compositionally biased region" description="Basic and acidic residues" evidence="1">
    <location>
        <begin position="86"/>
        <end position="100"/>
    </location>
</feature>
<comment type="caution">
    <text evidence="2">The sequence shown here is derived from an EMBL/GenBank/DDBJ whole genome shotgun (WGS) entry which is preliminary data.</text>
</comment>
<feature type="region of interest" description="Disordered" evidence="1">
    <location>
        <begin position="86"/>
        <end position="111"/>
    </location>
</feature>
<dbReference type="Proteomes" id="UP000681340">
    <property type="component" value="Unassembled WGS sequence"/>
</dbReference>
<evidence type="ECO:0000313" key="2">
    <source>
        <dbReference type="EMBL" id="GIM76821.1"/>
    </source>
</evidence>
<name>A0A919SSM1_9ACTN</name>
<dbReference type="EMBL" id="BOQL01000064">
    <property type="protein sequence ID" value="GIM76821.1"/>
    <property type="molecule type" value="Genomic_DNA"/>
</dbReference>
<evidence type="ECO:0000313" key="3">
    <source>
        <dbReference type="Proteomes" id="UP000681340"/>
    </source>
</evidence>
<keyword evidence="3" id="KW-1185">Reference proteome</keyword>
<dbReference type="AlphaFoldDB" id="A0A919SSM1"/>
<evidence type="ECO:0000256" key="1">
    <source>
        <dbReference type="SAM" id="MobiDB-lite"/>
    </source>
</evidence>
<gene>
    <name evidence="2" type="ORF">Aau02nite_72780</name>
</gene>
<accession>A0A919SSM1</accession>
<reference evidence="2" key="1">
    <citation type="submission" date="2021-03" db="EMBL/GenBank/DDBJ databases">
        <title>Whole genome shotgun sequence of Actinoplanes auranticolor NBRC 12245.</title>
        <authorList>
            <person name="Komaki H."/>
            <person name="Tamura T."/>
        </authorList>
    </citation>
    <scope>NUCLEOTIDE SEQUENCE</scope>
    <source>
        <strain evidence="2">NBRC 12245</strain>
    </source>
</reference>
<sequence length="136" mass="15377">MPQTSPHTPDSGSDRPLIGLFLVPPHRRDAPLADAATWYGLDPQRLAWLIRHYTRDGDVVLDLDNHPIVARAARYLHRRPVTITADGDHTQVRLTDDRPARARSRPRHRPHHRLPTRFIVGVPHLLRAIGVTETAG</sequence>
<proteinExistence type="predicted"/>